<name>A0A915JNS8_ROMCU</name>
<evidence type="ECO:0000313" key="1">
    <source>
        <dbReference type="Proteomes" id="UP000887565"/>
    </source>
</evidence>
<dbReference type="WBParaSite" id="nRc.2.0.1.t27753-RA">
    <property type="protein sequence ID" value="nRc.2.0.1.t27753-RA"/>
    <property type="gene ID" value="nRc.2.0.1.g27753"/>
</dbReference>
<keyword evidence="1" id="KW-1185">Reference proteome</keyword>
<protein>
    <submittedName>
        <fullName evidence="2">Uncharacterized protein</fullName>
    </submittedName>
</protein>
<dbReference type="AlphaFoldDB" id="A0A915JNS8"/>
<evidence type="ECO:0000313" key="2">
    <source>
        <dbReference type="WBParaSite" id="nRc.2.0.1.t27753-RA"/>
    </source>
</evidence>
<dbReference type="Proteomes" id="UP000887565">
    <property type="component" value="Unplaced"/>
</dbReference>
<reference evidence="2" key="1">
    <citation type="submission" date="2022-11" db="UniProtKB">
        <authorList>
            <consortium name="WormBaseParasite"/>
        </authorList>
    </citation>
    <scope>IDENTIFICATION</scope>
</reference>
<accession>A0A915JNS8</accession>
<sequence length="147" mass="16603">MLTVEQYLANGPNNVNVFAENFRRLQLFGGDEKRRDVDVLKEIERRGGGGQRFNPYSDEAGTIAGIAGENYAILAGDTRLSFDGFTIGRCNKDVKNLKISKDEAIKLMMDAFRGTSERETSTGDKLFMIIFEKDKEPQMLEKLLRND</sequence>
<proteinExistence type="predicted"/>
<organism evidence="1 2">
    <name type="scientific">Romanomermis culicivorax</name>
    <name type="common">Nematode worm</name>
    <dbReference type="NCBI Taxonomy" id="13658"/>
    <lineage>
        <taxon>Eukaryota</taxon>
        <taxon>Metazoa</taxon>
        <taxon>Ecdysozoa</taxon>
        <taxon>Nematoda</taxon>
        <taxon>Enoplea</taxon>
        <taxon>Dorylaimia</taxon>
        <taxon>Mermithida</taxon>
        <taxon>Mermithoidea</taxon>
        <taxon>Mermithidae</taxon>
        <taxon>Romanomermis</taxon>
    </lineage>
</organism>